<feature type="compositionally biased region" description="Basic and acidic residues" evidence="1">
    <location>
        <begin position="61"/>
        <end position="79"/>
    </location>
</feature>
<protein>
    <submittedName>
        <fullName evidence="2">Uncharacterized protein</fullName>
    </submittedName>
</protein>
<reference evidence="2" key="2">
    <citation type="submission" date="2023-06" db="EMBL/GenBank/DDBJ databases">
        <authorList>
            <consortium name="Lawrence Berkeley National Laboratory"/>
            <person name="Haridas S."/>
            <person name="Hensen N."/>
            <person name="Bonometti L."/>
            <person name="Westerberg I."/>
            <person name="Brannstrom I.O."/>
            <person name="Guillou S."/>
            <person name="Cros-Aarteil S."/>
            <person name="Calhoun S."/>
            <person name="Kuo A."/>
            <person name="Mondo S."/>
            <person name="Pangilinan J."/>
            <person name="Riley R."/>
            <person name="Labutti K."/>
            <person name="Andreopoulos B."/>
            <person name="Lipzen A."/>
            <person name="Chen C."/>
            <person name="Yanf M."/>
            <person name="Daum C."/>
            <person name="Ng V."/>
            <person name="Clum A."/>
            <person name="Steindorff A."/>
            <person name="Ohm R."/>
            <person name="Martin F."/>
            <person name="Silar P."/>
            <person name="Natvig D."/>
            <person name="Lalanne C."/>
            <person name="Gautier V."/>
            <person name="Ament-Velasquez S.L."/>
            <person name="Kruys A."/>
            <person name="Hutchinson M.I."/>
            <person name="Powell A.J."/>
            <person name="Barry K."/>
            <person name="Miller A.N."/>
            <person name="Grigoriev I.V."/>
            <person name="Debuchy R."/>
            <person name="Gladieux P."/>
            <person name="Thoren M.H."/>
            <person name="Johannesson H."/>
        </authorList>
    </citation>
    <scope>NUCLEOTIDE SEQUENCE</scope>
    <source>
        <strain evidence="2">CBS 958.72</strain>
    </source>
</reference>
<dbReference type="EMBL" id="JAULSN010000016">
    <property type="protein sequence ID" value="KAK3358384.1"/>
    <property type="molecule type" value="Genomic_DNA"/>
</dbReference>
<dbReference type="Proteomes" id="UP001287356">
    <property type="component" value="Unassembled WGS sequence"/>
</dbReference>
<reference evidence="2" key="1">
    <citation type="journal article" date="2023" name="Mol. Phylogenet. Evol.">
        <title>Genome-scale phylogeny and comparative genomics of the fungal order Sordariales.</title>
        <authorList>
            <person name="Hensen N."/>
            <person name="Bonometti L."/>
            <person name="Westerberg I."/>
            <person name="Brannstrom I.O."/>
            <person name="Guillou S."/>
            <person name="Cros-Aarteil S."/>
            <person name="Calhoun S."/>
            <person name="Haridas S."/>
            <person name="Kuo A."/>
            <person name="Mondo S."/>
            <person name="Pangilinan J."/>
            <person name="Riley R."/>
            <person name="LaButti K."/>
            <person name="Andreopoulos B."/>
            <person name="Lipzen A."/>
            <person name="Chen C."/>
            <person name="Yan M."/>
            <person name="Daum C."/>
            <person name="Ng V."/>
            <person name="Clum A."/>
            <person name="Steindorff A."/>
            <person name="Ohm R.A."/>
            <person name="Martin F."/>
            <person name="Silar P."/>
            <person name="Natvig D.O."/>
            <person name="Lalanne C."/>
            <person name="Gautier V."/>
            <person name="Ament-Velasquez S.L."/>
            <person name="Kruys A."/>
            <person name="Hutchinson M.I."/>
            <person name="Powell A.J."/>
            <person name="Barry K."/>
            <person name="Miller A.N."/>
            <person name="Grigoriev I.V."/>
            <person name="Debuchy R."/>
            <person name="Gladieux P."/>
            <person name="Hiltunen Thoren M."/>
            <person name="Johannesson H."/>
        </authorList>
    </citation>
    <scope>NUCLEOTIDE SEQUENCE</scope>
    <source>
        <strain evidence="2">CBS 958.72</strain>
    </source>
</reference>
<proteinExistence type="predicted"/>
<evidence type="ECO:0000313" key="2">
    <source>
        <dbReference type="EMBL" id="KAK3358384.1"/>
    </source>
</evidence>
<sequence length="79" mass="9314">MAIGPVQNKIKTYRLREDDLKKYLKTQFPLCENFNVQLSQDGVEFWTFETPSPMTKAQMDQIDKEVRESPVKEEQEGFL</sequence>
<comment type="caution">
    <text evidence="2">The sequence shown here is derived from an EMBL/GenBank/DDBJ whole genome shotgun (WGS) entry which is preliminary data.</text>
</comment>
<dbReference type="AlphaFoldDB" id="A0AAE0JRM0"/>
<organism evidence="2 3">
    <name type="scientific">Lasiosphaeria ovina</name>
    <dbReference type="NCBI Taxonomy" id="92902"/>
    <lineage>
        <taxon>Eukaryota</taxon>
        <taxon>Fungi</taxon>
        <taxon>Dikarya</taxon>
        <taxon>Ascomycota</taxon>
        <taxon>Pezizomycotina</taxon>
        <taxon>Sordariomycetes</taxon>
        <taxon>Sordariomycetidae</taxon>
        <taxon>Sordariales</taxon>
        <taxon>Lasiosphaeriaceae</taxon>
        <taxon>Lasiosphaeria</taxon>
    </lineage>
</organism>
<name>A0AAE0JRM0_9PEZI</name>
<keyword evidence="3" id="KW-1185">Reference proteome</keyword>
<evidence type="ECO:0000313" key="3">
    <source>
        <dbReference type="Proteomes" id="UP001287356"/>
    </source>
</evidence>
<gene>
    <name evidence="2" type="ORF">B0T24DRAFT_644170</name>
</gene>
<evidence type="ECO:0000256" key="1">
    <source>
        <dbReference type="SAM" id="MobiDB-lite"/>
    </source>
</evidence>
<accession>A0AAE0JRM0</accession>
<feature type="region of interest" description="Disordered" evidence="1">
    <location>
        <begin position="54"/>
        <end position="79"/>
    </location>
</feature>